<evidence type="ECO:0000313" key="12">
    <source>
        <dbReference type="Proteomes" id="UP000006727"/>
    </source>
</evidence>
<keyword evidence="9" id="KW-0645">Protease</keyword>
<dbReference type="Gramene" id="Pp3c7_23150V3.2">
    <property type="protein sequence ID" value="Pp3c7_23150V3.2"/>
    <property type="gene ID" value="Pp3c7_23150"/>
</dbReference>
<evidence type="ECO:0000256" key="2">
    <source>
        <dbReference type="ARBA" id="ARBA00009431"/>
    </source>
</evidence>
<reference evidence="10 12" key="2">
    <citation type="journal article" date="2018" name="Plant J.">
        <title>The Physcomitrella patens chromosome-scale assembly reveals moss genome structure and evolution.</title>
        <authorList>
            <person name="Lang D."/>
            <person name="Ullrich K.K."/>
            <person name="Murat F."/>
            <person name="Fuchs J."/>
            <person name="Jenkins J."/>
            <person name="Haas F.B."/>
            <person name="Piednoel M."/>
            <person name="Gundlach H."/>
            <person name="Van Bel M."/>
            <person name="Meyberg R."/>
            <person name="Vives C."/>
            <person name="Morata J."/>
            <person name="Symeonidi A."/>
            <person name="Hiss M."/>
            <person name="Muchero W."/>
            <person name="Kamisugi Y."/>
            <person name="Saleh O."/>
            <person name="Blanc G."/>
            <person name="Decker E.L."/>
            <person name="van Gessel N."/>
            <person name="Grimwood J."/>
            <person name="Hayes R.D."/>
            <person name="Graham S.W."/>
            <person name="Gunter L.E."/>
            <person name="McDaniel S.F."/>
            <person name="Hoernstein S.N.W."/>
            <person name="Larsson A."/>
            <person name="Li F.W."/>
            <person name="Perroud P.F."/>
            <person name="Phillips J."/>
            <person name="Ranjan P."/>
            <person name="Rokshar D.S."/>
            <person name="Rothfels C.J."/>
            <person name="Schneider L."/>
            <person name="Shu S."/>
            <person name="Stevenson D.W."/>
            <person name="Thummler F."/>
            <person name="Tillich M."/>
            <person name="Villarreal Aguilar J.C."/>
            <person name="Widiez T."/>
            <person name="Wong G.K."/>
            <person name="Wymore A."/>
            <person name="Zhang Y."/>
            <person name="Zimmer A.D."/>
            <person name="Quatrano R.S."/>
            <person name="Mayer K.F.X."/>
            <person name="Goodstein D."/>
            <person name="Casacuberta J.M."/>
            <person name="Vandepoele K."/>
            <person name="Reski R."/>
            <person name="Cuming A.C."/>
            <person name="Tuskan G.A."/>
            <person name="Maumus F."/>
            <person name="Salse J."/>
            <person name="Schmutz J."/>
            <person name="Rensing S.A."/>
        </authorList>
    </citation>
    <scope>NUCLEOTIDE SEQUENCE [LARGE SCALE GENOMIC DNA]</scope>
    <source>
        <strain evidence="11 12">cv. Gransden 2004</strain>
    </source>
</reference>
<dbReference type="PANTHER" id="PTHR11802:SF201">
    <property type="entry name" value="CARBOXYPEPTIDASE"/>
    <property type="match status" value="1"/>
</dbReference>
<dbReference type="PaxDb" id="3218-PP1S2_108V6.1"/>
<organism evidence="10">
    <name type="scientific">Physcomitrium patens</name>
    <name type="common">Spreading-leaved earth moss</name>
    <name type="synonym">Physcomitrella patens</name>
    <dbReference type="NCBI Taxonomy" id="3218"/>
    <lineage>
        <taxon>Eukaryota</taxon>
        <taxon>Viridiplantae</taxon>
        <taxon>Streptophyta</taxon>
        <taxon>Embryophyta</taxon>
        <taxon>Bryophyta</taxon>
        <taxon>Bryophytina</taxon>
        <taxon>Bryopsida</taxon>
        <taxon>Funariidae</taxon>
        <taxon>Funariales</taxon>
        <taxon>Funariaceae</taxon>
        <taxon>Physcomitrium</taxon>
    </lineage>
</organism>
<name>A0A2K1KCP9_PHYPA</name>
<dbReference type="EC" id="3.4.16.-" evidence="9"/>
<evidence type="ECO:0000313" key="10">
    <source>
        <dbReference type="EMBL" id="PNR51548.1"/>
    </source>
</evidence>
<dbReference type="Gramene" id="Pp3c7_23150V3.1">
    <property type="protein sequence ID" value="Pp3c7_23150V3.1"/>
    <property type="gene ID" value="Pp3c7_23150"/>
</dbReference>
<dbReference type="InterPro" id="IPR029058">
    <property type="entry name" value="AB_hydrolase_fold"/>
</dbReference>
<keyword evidence="3" id="KW-0964">Secreted</keyword>
<keyword evidence="7" id="KW-1015">Disulfide bond</keyword>
<accession>A0A2K1KCP9</accession>
<comment type="subcellular location">
    <subcellularLocation>
        <location evidence="1">Secreted</location>
    </subcellularLocation>
</comment>
<evidence type="ECO:0000256" key="3">
    <source>
        <dbReference type="ARBA" id="ARBA00022525"/>
    </source>
</evidence>
<evidence type="ECO:0000256" key="5">
    <source>
        <dbReference type="ARBA" id="ARBA00022729"/>
    </source>
</evidence>
<dbReference type="GO" id="GO:0005576">
    <property type="term" value="C:extracellular region"/>
    <property type="evidence" value="ECO:0007669"/>
    <property type="project" value="UniProtKB-SubCell"/>
</dbReference>
<comment type="similarity">
    <text evidence="2 9">Belongs to the peptidase S10 family.</text>
</comment>
<dbReference type="AlphaFoldDB" id="A0A2K1KCP9"/>
<dbReference type="Pfam" id="PF00450">
    <property type="entry name" value="Peptidase_S10"/>
    <property type="match status" value="1"/>
</dbReference>
<dbReference type="GeneID" id="112284564"/>
<dbReference type="EnsemblPlants" id="Pp3c7_23150V3.1">
    <property type="protein sequence ID" value="Pp3c7_23150V3.1"/>
    <property type="gene ID" value="Pp3c7_23150"/>
</dbReference>
<dbReference type="FunFam" id="3.40.50.11320:FF:000002">
    <property type="entry name" value="Carboxypeptidase"/>
    <property type="match status" value="1"/>
</dbReference>
<dbReference type="Gene3D" id="3.40.50.11320">
    <property type="match status" value="1"/>
</dbReference>
<dbReference type="Proteomes" id="UP000006727">
    <property type="component" value="Chromosome 7"/>
</dbReference>
<dbReference type="Gene3D" id="3.40.50.1820">
    <property type="entry name" value="alpha/beta hydrolase"/>
    <property type="match status" value="1"/>
</dbReference>
<dbReference type="PROSITE" id="PS00131">
    <property type="entry name" value="CARBOXYPEPT_SER_SER"/>
    <property type="match status" value="1"/>
</dbReference>
<dbReference type="SUPFAM" id="SSF53474">
    <property type="entry name" value="alpha/beta-Hydrolases"/>
    <property type="match status" value="1"/>
</dbReference>
<reference evidence="10 12" key="1">
    <citation type="journal article" date="2008" name="Science">
        <title>The Physcomitrella genome reveals evolutionary insights into the conquest of land by plants.</title>
        <authorList>
            <person name="Rensing S."/>
            <person name="Lang D."/>
            <person name="Zimmer A."/>
            <person name="Terry A."/>
            <person name="Salamov A."/>
            <person name="Shapiro H."/>
            <person name="Nishiyama T."/>
            <person name="Perroud P.-F."/>
            <person name="Lindquist E."/>
            <person name="Kamisugi Y."/>
            <person name="Tanahashi T."/>
            <person name="Sakakibara K."/>
            <person name="Fujita T."/>
            <person name="Oishi K."/>
            <person name="Shin-I T."/>
            <person name="Kuroki Y."/>
            <person name="Toyoda A."/>
            <person name="Suzuki Y."/>
            <person name="Hashimoto A."/>
            <person name="Yamaguchi K."/>
            <person name="Sugano A."/>
            <person name="Kohara Y."/>
            <person name="Fujiyama A."/>
            <person name="Anterola A."/>
            <person name="Aoki S."/>
            <person name="Ashton N."/>
            <person name="Barbazuk W.B."/>
            <person name="Barker E."/>
            <person name="Bennetzen J."/>
            <person name="Bezanilla M."/>
            <person name="Blankenship R."/>
            <person name="Cho S.H."/>
            <person name="Dutcher S."/>
            <person name="Estelle M."/>
            <person name="Fawcett J.A."/>
            <person name="Gundlach H."/>
            <person name="Hanada K."/>
            <person name="Heyl A."/>
            <person name="Hicks K.A."/>
            <person name="Hugh J."/>
            <person name="Lohr M."/>
            <person name="Mayer K."/>
            <person name="Melkozernov A."/>
            <person name="Murata T."/>
            <person name="Nelson D."/>
            <person name="Pils B."/>
            <person name="Prigge M."/>
            <person name="Reiss B."/>
            <person name="Renner T."/>
            <person name="Rombauts S."/>
            <person name="Rushton P."/>
            <person name="Sanderfoot A."/>
            <person name="Schween G."/>
            <person name="Shiu S.-H."/>
            <person name="Stueber K."/>
            <person name="Theodoulou F.L."/>
            <person name="Tu H."/>
            <person name="Van de Peer Y."/>
            <person name="Verrier P.J."/>
            <person name="Waters E."/>
            <person name="Wood A."/>
            <person name="Yang L."/>
            <person name="Cove D."/>
            <person name="Cuming A."/>
            <person name="Hasebe M."/>
            <person name="Lucas S."/>
            <person name="Mishler D.B."/>
            <person name="Reski R."/>
            <person name="Grigoriev I."/>
            <person name="Quatrano R.S."/>
            <person name="Boore J.L."/>
        </authorList>
    </citation>
    <scope>NUCLEOTIDE SEQUENCE [LARGE SCALE GENOMIC DNA]</scope>
    <source>
        <strain evidence="11 12">cv. Gransden 2004</strain>
    </source>
</reference>
<keyword evidence="12" id="KW-1185">Reference proteome</keyword>
<dbReference type="PANTHER" id="PTHR11802">
    <property type="entry name" value="SERINE PROTEASE FAMILY S10 SERINE CARBOXYPEPTIDASE"/>
    <property type="match status" value="1"/>
</dbReference>
<dbReference type="FunFam" id="3.40.50.1820:FF:000030">
    <property type="entry name" value="Carboxypeptidase"/>
    <property type="match status" value="1"/>
</dbReference>
<feature type="signal peptide" evidence="9">
    <location>
        <begin position="1"/>
        <end position="28"/>
    </location>
</feature>
<sequence>MATIPMRVGGFLAIWAFLCSGVFVGVDGFQWRDGDSSSLIRPATERQGELAEGKLDVDPHFIESLPGAPPVPFAMRSGYITVDEKAGRALFYWFVEADVADSASAPLTLWLNGGPGCSSVGGGMLSELGPFYPTPNGRHLLKNPYSWNKVSNMLFLESPAGVGFSYSNTTDDYRTGDQQTAQDSYIFLLRFFEQYPQYSSNKFYISGESYAGHYVPQLAVAILEGNKVVSNKKINFRGMAVGNAWTDAAADNFGAIFYQWTHALISDASFNGVVNKCNLSAMLVDDDAFHGVLKTVGTGSSVEPLGSNSVDECNKYVRDANNDMGDINIYDIYADICVSAHAQAEIRQLAKKLSQSPSSRPLLKTSYDPCVDDEVEVYLNRPEVQKALHANTTLLPWRWTDCSDVLNYSDDDVLLSILPLYHTLLESGIEILIFSGDIDAIVPVAGTRVWINTLPLNITEVWRPWTFENQVGGYVTVYDKLTFSTVRGAGHMVPYTQPARALHLFQSFINNKPL</sequence>
<dbReference type="PRINTS" id="PR00724">
    <property type="entry name" value="CRBOXYPTASEC"/>
</dbReference>
<dbReference type="GO" id="GO:0006508">
    <property type="term" value="P:proteolysis"/>
    <property type="evidence" value="ECO:0007669"/>
    <property type="project" value="UniProtKB-KW"/>
</dbReference>
<dbReference type="EMBL" id="ABEU02000007">
    <property type="protein sequence ID" value="PNR51548.1"/>
    <property type="molecule type" value="Genomic_DNA"/>
</dbReference>
<dbReference type="Gene3D" id="6.10.250.940">
    <property type="match status" value="1"/>
</dbReference>
<protein>
    <recommendedName>
        <fullName evidence="9">Carboxypeptidase</fullName>
        <ecNumber evidence="9">3.4.16.-</ecNumber>
    </recommendedName>
</protein>
<dbReference type="OrthoDB" id="443318at2759"/>
<keyword evidence="8" id="KW-0325">Glycoprotein</keyword>
<dbReference type="InterPro" id="IPR001563">
    <property type="entry name" value="Peptidase_S10"/>
</dbReference>
<gene>
    <name evidence="11" type="primary">LOC112284564</name>
    <name evidence="10" type="ORF">PHYPA_010735</name>
</gene>
<dbReference type="KEGG" id="ppp:112284564"/>
<evidence type="ECO:0000256" key="7">
    <source>
        <dbReference type="ARBA" id="ARBA00023157"/>
    </source>
</evidence>
<dbReference type="RefSeq" id="XP_024380230.1">
    <property type="nucleotide sequence ID" value="XM_024524462.2"/>
</dbReference>
<evidence type="ECO:0000256" key="6">
    <source>
        <dbReference type="ARBA" id="ARBA00022801"/>
    </source>
</evidence>
<evidence type="ECO:0000256" key="1">
    <source>
        <dbReference type="ARBA" id="ARBA00004613"/>
    </source>
</evidence>
<feature type="chain" id="PRO_5043074866" description="Carboxypeptidase" evidence="9">
    <location>
        <begin position="29"/>
        <end position="514"/>
    </location>
</feature>
<dbReference type="PROSITE" id="PS00560">
    <property type="entry name" value="CARBOXYPEPT_SER_HIS"/>
    <property type="match status" value="1"/>
</dbReference>
<dbReference type="InterPro" id="IPR018202">
    <property type="entry name" value="Ser_caboxypep_ser_AS"/>
</dbReference>
<keyword evidence="5 9" id="KW-0732">Signal</keyword>
<keyword evidence="4 9" id="KW-0121">Carboxypeptidase</keyword>
<dbReference type="InterPro" id="IPR033124">
    <property type="entry name" value="Ser_caboxypep_his_AS"/>
</dbReference>
<evidence type="ECO:0000256" key="8">
    <source>
        <dbReference type="ARBA" id="ARBA00023180"/>
    </source>
</evidence>
<dbReference type="EnsemblPlants" id="Pp3c7_23150V3.2">
    <property type="protein sequence ID" value="Pp3c7_23150V3.2"/>
    <property type="gene ID" value="Pp3c7_23150"/>
</dbReference>
<proteinExistence type="inferred from homology"/>
<evidence type="ECO:0000256" key="4">
    <source>
        <dbReference type="ARBA" id="ARBA00022645"/>
    </source>
</evidence>
<evidence type="ECO:0000256" key="9">
    <source>
        <dbReference type="RuleBase" id="RU361156"/>
    </source>
</evidence>
<dbReference type="OMA" id="NITEVWR"/>
<reference evidence="11" key="3">
    <citation type="submission" date="2020-12" db="UniProtKB">
        <authorList>
            <consortium name="EnsemblPlants"/>
        </authorList>
    </citation>
    <scope>IDENTIFICATION</scope>
</reference>
<keyword evidence="6 9" id="KW-0378">Hydrolase</keyword>
<evidence type="ECO:0000313" key="11">
    <source>
        <dbReference type="EnsemblPlants" id="Pp3c7_23150V3.1"/>
    </source>
</evidence>
<dbReference type="GO" id="GO:0004185">
    <property type="term" value="F:serine-type carboxypeptidase activity"/>
    <property type="evidence" value="ECO:0000318"/>
    <property type="project" value="GO_Central"/>
</dbReference>